<feature type="domain" description="DUF7344" evidence="1">
    <location>
        <begin position="45"/>
        <end position="118"/>
    </location>
</feature>
<proteinExistence type="predicted"/>
<sequence length="226" mass="24298">MFLTQIVLETGLYPLGGCVVVMSSDANFGDSRRNPLSEIPPECYAVLRHPRRLRILEILGGFDRGVPLAELVTEIRIRSGSTGPDQPTEADIRTSLVHAHLPKLADYGVIEWDGETASVGSNAPIPPMNVAALLEACSSTDEKLLETIVHPVRLPALRVLQERGRACSIDVLASQLAALGGGALSDKETATIALHHSHLPALADIGVLEYEDGWVQTTTESIPTMH</sequence>
<feature type="domain" description="DUF7344" evidence="1">
    <location>
        <begin position="153"/>
        <end position="212"/>
    </location>
</feature>
<keyword evidence="3" id="KW-1185">Reference proteome</keyword>
<evidence type="ECO:0000313" key="3">
    <source>
        <dbReference type="Proteomes" id="UP000019024"/>
    </source>
</evidence>
<dbReference type="KEGG" id="hlr:HALLA_06920"/>
<evidence type="ECO:0000313" key="2">
    <source>
        <dbReference type="EMBL" id="AHF98622.1"/>
    </source>
</evidence>
<dbReference type="InterPro" id="IPR055768">
    <property type="entry name" value="DUF7344"/>
</dbReference>
<dbReference type="STRING" id="797299.HALLA_06920"/>
<reference evidence="2 3" key="1">
    <citation type="submission" date="2014-01" db="EMBL/GenBank/DDBJ databases">
        <authorList>
            <consortium name="DOE Joint Genome Institute"/>
            <person name="Anderson I."/>
            <person name="Huntemann M."/>
            <person name="Han J."/>
            <person name="Chen A."/>
            <person name="Kyrpides N."/>
            <person name="Mavromatis K."/>
            <person name="Markowitz V."/>
            <person name="Palaniappan K."/>
            <person name="Ivanova N."/>
            <person name="Schaumberg A."/>
            <person name="Pati A."/>
            <person name="Liolios K."/>
            <person name="Nordberg H.P."/>
            <person name="Cantor M.N."/>
            <person name="Hua S.X."/>
            <person name="Woyke T."/>
        </authorList>
    </citation>
    <scope>NUCLEOTIDE SEQUENCE [LARGE SCALE GENOMIC DNA]</scope>
    <source>
        <strain evidence="2 3">XH-48</strain>
    </source>
</reference>
<dbReference type="EMBL" id="CP007055">
    <property type="protein sequence ID" value="AHF98622.1"/>
    <property type="molecule type" value="Genomic_DNA"/>
</dbReference>
<dbReference type="Proteomes" id="UP000019024">
    <property type="component" value="Chromosome"/>
</dbReference>
<dbReference type="Pfam" id="PF24035">
    <property type="entry name" value="DUF7344"/>
    <property type="match status" value="2"/>
</dbReference>
<dbReference type="eggNOG" id="arCOG03828">
    <property type="taxonomic scope" value="Archaea"/>
</dbReference>
<dbReference type="InterPro" id="IPR036388">
    <property type="entry name" value="WH-like_DNA-bd_sf"/>
</dbReference>
<accession>W0JNP2</accession>
<dbReference type="PATRIC" id="fig|797299.3.peg.423"/>
<dbReference type="Gene3D" id="1.10.10.10">
    <property type="entry name" value="Winged helix-like DNA-binding domain superfamily/Winged helix DNA-binding domain"/>
    <property type="match status" value="2"/>
</dbReference>
<evidence type="ECO:0000259" key="1">
    <source>
        <dbReference type="Pfam" id="PF24035"/>
    </source>
</evidence>
<dbReference type="AlphaFoldDB" id="W0JNP2"/>
<organism evidence="2 3">
    <name type="scientific">Halostagnicola larsenii XH-48</name>
    <dbReference type="NCBI Taxonomy" id="797299"/>
    <lineage>
        <taxon>Archaea</taxon>
        <taxon>Methanobacteriati</taxon>
        <taxon>Methanobacteriota</taxon>
        <taxon>Stenosarchaea group</taxon>
        <taxon>Halobacteria</taxon>
        <taxon>Halobacteriales</taxon>
        <taxon>Natrialbaceae</taxon>
        <taxon>Halostagnicola</taxon>
    </lineage>
</organism>
<name>W0JNP2_9EURY</name>
<protein>
    <recommendedName>
        <fullName evidence="1">DUF7344 domain-containing protein</fullName>
    </recommendedName>
</protein>
<gene>
    <name evidence="2" type="ORF">HALLA_06920</name>
</gene>
<dbReference type="HOGENOM" id="CLU_1318570_0_0_2"/>